<dbReference type="Proteomes" id="UP001324380">
    <property type="component" value="Chromosome"/>
</dbReference>
<organism evidence="1 2">
    <name type="scientific">Mucilaginibacter sabulilitoris</name>
    <dbReference type="NCBI Taxonomy" id="1173583"/>
    <lineage>
        <taxon>Bacteria</taxon>
        <taxon>Pseudomonadati</taxon>
        <taxon>Bacteroidota</taxon>
        <taxon>Sphingobacteriia</taxon>
        <taxon>Sphingobacteriales</taxon>
        <taxon>Sphingobacteriaceae</taxon>
        <taxon>Mucilaginibacter</taxon>
    </lineage>
</organism>
<proteinExistence type="predicted"/>
<dbReference type="EMBL" id="CP139558">
    <property type="protein sequence ID" value="WPU95393.1"/>
    <property type="molecule type" value="Genomic_DNA"/>
</dbReference>
<gene>
    <name evidence="1" type="ORF">SNE25_07635</name>
</gene>
<reference evidence="1 2" key="1">
    <citation type="submission" date="2023-11" db="EMBL/GenBank/DDBJ databases">
        <title>Analysis of the Genomes of Mucilaginibacter gossypii cycad 4 and M. sabulilitoris SNA2: microbes with the potential for plant growth promotion.</title>
        <authorList>
            <person name="Hirsch A.M."/>
            <person name="Humm E."/>
            <person name="Rubbi M."/>
            <person name="Del Vecchio G."/>
            <person name="Ha S.M."/>
            <person name="Pellegrini M."/>
            <person name="Gunsalus R.P."/>
        </authorList>
    </citation>
    <scope>NUCLEOTIDE SEQUENCE [LARGE SCALE GENOMIC DNA]</scope>
    <source>
        <strain evidence="1 2">SNA2</strain>
    </source>
</reference>
<accession>A0ABZ0TTA4</accession>
<protein>
    <submittedName>
        <fullName evidence="1">Uncharacterized protein</fullName>
    </submittedName>
</protein>
<evidence type="ECO:0000313" key="2">
    <source>
        <dbReference type="Proteomes" id="UP001324380"/>
    </source>
</evidence>
<dbReference type="RefSeq" id="WP_321564504.1">
    <property type="nucleotide sequence ID" value="NZ_CP139558.1"/>
</dbReference>
<evidence type="ECO:0000313" key="1">
    <source>
        <dbReference type="EMBL" id="WPU95393.1"/>
    </source>
</evidence>
<name>A0ABZ0TTA4_9SPHI</name>
<sequence>MRFLKNTSIIILIIGNDLEGINHFINLVSYYSIIPHYLPYSVTSASLSLTSGTNTLDMWHKKPYTG</sequence>
<keyword evidence="2" id="KW-1185">Reference proteome</keyword>